<keyword evidence="18" id="KW-1185">Reference proteome</keyword>
<dbReference type="RefSeq" id="XP_060411676.1">
    <property type="nucleotide sequence ID" value="XM_060561372.1"/>
</dbReference>
<keyword evidence="10 15" id="KW-0408">Iron</keyword>
<feature type="binding site" description="axial binding residue" evidence="15">
    <location>
        <position position="44"/>
    </location>
    <ligand>
        <name>heme</name>
        <dbReference type="ChEBI" id="CHEBI:30413"/>
    </ligand>
    <ligandPart>
        <name>Fe</name>
        <dbReference type="ChEBI" id="CHEBI:18248"/>
    </ligandPart>
</feature>
<keyword evidence="14" id="KW-0449">Lipoprotein</keyword>
<organism evidence="17 18">
    <name type="scientific">Colletotrichum navitas</name>
    <dbReference type="NCBI Taxonomy" id="681940"/>
    <lineage>
        <taxon>Eukaryota</taxon>
        <taxon>Fungi</taxon>
        <taxon>Dikarya</taxon>
        <taxon>Ascomycota</taxon>
        <taxon>Pezizomycotina</taxon>
        <taxon>Sordariomycetes</taxon>
        <taxon>Hypocreomycetidae</taxon>
        <taxon>Glomerellales</taxon>
        <taxon>Glomerellaceae</taxon>
        <taxon>Colletotrichum</taxon>
        <taxon>Colletotrichum graminicola species complex</taxon>
    </lineage>
</organism>
<evidence type="ECO:0000256" key="3">
    <source>
        <dbReference type="ARBA" id="ARBA00010031"/>
    </source>
</evidence>
<keyword evidence="4" id="KW-1003">Cell membrane</keyword>
<evidence type="ECO:0000256" key="6">
    <source>
        <dbReference type="ARBA" id="ARBA00022617"/>
    </source>
</evidence>
<evidence type="ECO:0000256" key="9">
    <source>
        <dbReference type="ARBA" id="ARBA00022729"/>
    </source>
</evidence>
<evidence type="ECO:0000256" key="7">
    <source>
        <dbReference type="ARBA" id="ARBA00022622"/>
    </source>
</evidence>
<dbReference type="GeneID" id="85445612"/>
<dbReference type="InterPro" id="IPR008427">
    <property type="entry name" value="Extracellular_membr_CFEM_dom"/>
</dbReference>
<evidence type="ECO:0000256" key="8">
    <source>
        <dbReference type="ARBA" id="ARBA00022723"/>
    </source>
</evidence>
<evidence type="ECO:0000256" key="15">
    <source>
        <dbReference type="PROSITE-ProRule" id="PRU01356"/>
    </source>
</evidence>
<protein>
    <recommendedName>
        <fullName evidence="16">CFEM domain-containing protein</fullName>
    </recommendedName>
</protein>
<keyword evidence="7" id="KW-0336">GPI-anchor</keyword>
<proteinExistence type="inferred from homology"/>
<dbReference type="Pfam" id="PF05730">
    <property type="entry name" value="CFEM"/>
    <property type="match status" value="1"/>
</dbReference>
<evidence type="ECO:0000256" key="14">
    <source>
        <dbReference type="ARBA" id="ARBA00023288"/>
    </source>
</evidence>
<dbReference type="PANTHER" id="PTHR37928:SF1">
    <property type="entry name" value="CFEM DOMAIN PROTEIN (AFU_ORTHOLOGUE AFUA_6G14090)"/>
    <property type="match status" value="1"/>
</dbReference>
<dbReference type="Proteomes" id="UP001230504">
    <property type="component" value="Unassembled WGS sequence"/>
</dbReference>
<dbReference type="AlphaFoldDB" id="A0AAD8V3E5"/>
<sequence>MLKKVFGVHNASNEASIERKLGNLCQVACVNNVIAKGFGCASGDNTCLCKQQDFIFGVRDCVAQSCTADESTKANDYIAGLCATPKAQPPPPASTTAPAQASEARTLIASAPHSSAPLEATRKPITEVAQATQLPTITPTTLAAILDNHVIYANFRWGSAVTICFGPGRWG</sequence>
<gene>
    <name evidence="17" type="ORF">LY79DRAFT_592094</name>
</gene>
<dbReference type="GO" id="GO:0005886">
    <property type="term" value="C:plasma membrane"/>
    <property type="evidence" value="ECO:0007669"/>
    <property type="project" value="UniProtKB-SubCell"/>
</dbReference>
<feature type="domain" description="CFEM" evidence="16">
    <location>
        <begin position="1"/>
        <end position="112"/>
    </location>
</feature>
<dbReference type="SMART" id="SM00747">
    <property type="entry name" value="CFEM"/>
    <property type="match status" value="1"/>
</dbReference>
<keyword evidence="11" id="KW-0472">Membrane</keyword>
<keyword evidence="8 15" id="KW-0479">Metal-binding</keyword>
<accession>A0AAD8V3E5</accession>
<keyword evidence="5" id="KW-0964">Secreted</keyword>
<dbReference type="PROSITE" id="PS52012">
    <property type="entry name" value="CFEM"/>
    <property type="match status" value="1"/>
</dbReference>
<evidence type="ECO:0000256" key="5">
    <source>
        <dbReference type="ARBA" id="ARBA00022525"/>
    </source>
</evidence>
<evidence type="ECO:0000256" key="4">
    <source>
        <dbReference type="ARBA" id="ARBA00022475"/>
    </source>
</evidence>
<reference evidence="17" key="1">
    <citation type="submission" date="2021-06" db="EMBL/GenBank/DDBJ databases">
        <title>Comparative genomics, transcriptomics and evolutionary studies reveal genomic signatures of adaptation to plant cell wall in hemibiotrophic fungi.</title>
        <authorList>
            <consortium name="DOE Joint Genome Institute"/>
            <person name="Baroncelli R."/>
            <person name="Diaz J.F."/>
            <person name="Benocci T."/>
            <person name="Peng M."/>
            <person name="Battaglia E."/>
            <person name="Haridas S."/>
            <person name="Andreopoulos W."/>
            <person name="Labutti K."/>
            <person name="Pangilinan J."/>
            <person name="Floch G.L."/>
            <person name="Makela M.R."/>
            <person name="Henrissat B."/>
            <person name="Grigoriev I.V."/>
            <person name="Crouch J.A."/>
            <person name="De Vries R.P."/>
            <person name="Sukno S.A."/>
            <person name="Thon M.R."/>
        </authorList>
    </citation>
    <scope>NUCLEOTIDE SEQUENCE</scope>
    <source>
        <strain evidence="17">CBS 125086</strain>
    </source>
</reference>
<name>A0AAD8V3E5_9PEZI</name>
<evidence type="ECO:0000259" key="16">
    <source>
        <dbReference type="PROSITE" id="PS52012"/>
    </source>
</evidence>
<keyword evidence="9" id="KW-0732">Signal</keyword>
<dbReference type="GO" id="GO:0005576">
    <property type="term" value="C:extracellular region"/>
    <property type="evidence" value="ECO:0007669"/>
    <property type="project" value="UniProtKB-SubCell"/>
</dbReference>
<evidence type="ECO:0000256" key="1">
    <source>
        <dbReference type="ARBA" id="ARBA00004609"/>
    </source>
</evidence>
<dbReference type="InterPro" id="IPR051735">
    <property type="entry name" value="CFEM_domain"/>
</dbReference>
<feature type="disulfide bond" evidence="15">
    <location>
        <begin position="49"/>
        <end position="82"/>
    </location>
</feature>
<comment type="caution">
    <text evidence="17">The sequence shown here is derived from an EMBL/GenBank/DDBJ whole genome shotgun (WGS) entry which is preliminary data.</text>
</comment>
<dbReference type="EMBL" id="JAHLJV010000053">
    <property type="protein sequence ID" value="KAK1580643.1"/>
    <property type="molecule type" value="Genomic_DNA"/>
</dbReference>
<keyword evidence="13" id="KW-0325">Glycoprotein</keyword>
<evidence type="ECO:0000313" key="17">
    <source>
        <dbReference type="EMBL" id="KAK1580643.1"/>
    </source>
</evidence>
<evidence type="ECO:0000313" key="18">
    <source>
        <dbReference type="Proteomes" id="UP001230504"/>
    </source>
</evidence>
<dbReference type="GO" id="GO:0098552">
    <property type="term" value="C:side of membrane"/>
    <property type="evidence" value="ECO:0007669"/>
    <property type="project" value="UniProtKB-KW"/>
</dbReference>
<evidence type="ECO:0000256" key="13">
    <source>
        <dbReference type="ARBA" id="ARBA00023180"/>
    </source>
</evidence>
<evidence type="ECO:0000256" key="10">
    <source>
        <dbReference type="ARBA" id="ARBA00023004"/>
    </source>
</evidence>
<dbReference type="PANTHER" id="PTHR37928">
    <property type="entry name" value="CFEM DOMAIN PROTEIN (AFU_ORTHOLOGUE AFUA_6G14090)"/>
    <property type="match status" value="1"/>
</dbReference>
<evidence type="ECO:0000256" key="2">
    <source>
        <dbReference type="ARBA" id="ARBA00004613"/>
    </source>
</evidence>
<comment type="subcellular location">
    <subcellularLocation>
        <location evidence="1">Cell membrane</location>
        <topology evidence="1">Lipid-anchor</topology>
        <topology evidence="1">GPI-anchor</topology>
    </subcellularLocation>
    <subcellularLocation>
        <location evidence="2">Secreted</location>
    </subcellularLocation>
</comment>
<dbReference type="GO" id="GO:0046872">
    <property type="term" value="F:metal ion binding"/>
    <property type="evidence" value="ECO:0007669"/>
    <property type="project" value="UniProtKB-UniRule"/>
</dbReference>
<comment type="similarity">
    <text evidence="3">Belongs to the RBT5 family.</text>
</comment>
<keyword evidence="12 15" id="KW-1015">Disulfide bond</keyword>
<feature type="disulfide bond" evidence="15">
    <location>
        <begin position="40"/>
        <end position="47"/>
    </location>
</feature>
<evidence type="ECO:0000256" key="11">
    <source>
        <dbReference type="ARBA" id="ARBA00023136"/>
    </source>
</evidence>
<comment type="caution">
    <text evidence="15">Lacks conserved residue(s) required for the propagation of feature annotation.</text>
</comment>
<evidence type="ECO:0000256" key="12">
    <source>
        <dbReference type="ARBA" id="ARBA00023157"/>
    </source>
</evidence>
<keyword evidence="6 15" id="KW-0349">Heme</keyword>